<dbReference type="Pfam" id="PF18665">
    <property type="entry name" value="TetR_C_37"/>
    <property type="match status" value="1"/>
</dbReference>
<dbReference type="STRING" id="1075417.SAMN05421823_10956"/>
<evidence type="ECO:0000256" key="3">
    <source>
        <dbReference type="ARBA" id="ARBA00014341"/>
    </source>
</evidence>
<keyword evidence="4" id="KW-0805">Transcription regulation</keyword>
<dbReference type="InterPro" id="IPR041646">
    <property type="entry name" value="IcaR_C"/>
</dbReference>
<keyword evidence="5 8" id="KW-0238">DNA-binding</keyword>
<gene>
    <name evidence="10" type="ORF">SAMN05421823_10956</name>
</gene>
<dbReference type="InterPro" id="IPR001647">
    <property type="entry name" value="HTH_TetR"/>
</dbReference>
<evidence type="ECO:0000256" key="1">
    <source>
        <dbReference type="ARBA" id="ARBA00002291"/>
    </source>
</evidence>
<evidence type="ECO:0000256" key="6">
    <source>
        <dbReference type="ARBA" id="ARBA00023163"/>
    </source>
</evidence>
<evidence type="ECO:0000256" key="4">
    <source>
        <dbReference type="ARBA" id="ARBA00023015"/>
    </source>
</evidence>
<dbReference type="RefSeq" id="WP_089685516.1">
    <property type="nucleotide sequence ID" value="NZ_FNFO01000009.1"/>
</dbReference>
<proteinExistence type="predicted"/>
<evidence type="ECO:0000259" key="9">
    <source>
        <dbReference type="PROSITE" id="PS50977"/>
    </source>
</evidence>
<comment type="function">
    <text evidence="1">Represses transcription of the icaADBC operon necessary for biofilm production.</text>
</comment>
<reference evidence="10 11" key="1">
    <citation type="submission" date="2016-10" db="EMBL/GenBank/DDBJ databases">
        <authorList>
            <person name="de Groot N.N."/>
        </authorList>
    </citation>
    <scope>NUCLEOTIDE SEQUENCE [LARGE SCALE GENOMIC DNA]</scope>
    <source>
        <strain evidence="10 11">DSM 25186</strain>
    </source>
</reference>
<comment type="subunit">
    <text evidence="2">Homodimer.</text>
</comment>
<dbReference type="PROSITE" id="PS50977">
    <property type="entry name" value="HTH_TETR_2"/>
    <property type="match status" value="1"/>
</dbReference>
<dbReference type="AlphaFoldDB" id="A0A1G9P1Q4"/>
<feature type="domain" description="HTH tetR-type" evidence="9">
    <location>
        <begin position="8"/>
        <end position="68"/>
    </location>
</feature>
<evidence type="ECO:0000256" key="7">
    <source>
        <dbReference type="ARBA" id="ARBA00030200"/>
    </source>
</evidence>
<evidence type="ECO:0000256" key="2">
    <source>
        <dbReference type="ARBA" id="ARBA00011738"/>
    </source>
</evidence>
<evidence type="ECO:0000256" key="5">
    <source>
        <dbReference type="ARBA" id="ARBA00023125"/>
    </source>
</evidence>
<dbReference type="PANTHER" id="PTHR47506:SF6">
    <property type="entry name" value="HTH-TYPE TRANSCRIPTIONAL REPRESSOR NEMR"/>
    <property type="match status" value="1"/>
</dbReference>
<protein>
    <recommendedName>
        <fullName evidence="3">Biofilm operon icaADBC HTH-type negative transcriptional regulator IcaR</fullName>
    </recommendedName>
    <alternativeName>
        <fullName evidence="7">Intercellular adhesion protein R</fullName>
    </alternativeName>
</protein>
<evidence type="ECO:0000313" key="10">
    <source>
        <dbReference type="EMBL" id="SDL92786.1"/>
    </source>
</evidence>
<dbReference type="GO" id="GO:0003677">
    <property type="term" value="F:DNA binding"/>
    <property type="evidence" value="ECO:0007669"/>
    <property type="project" value="UniProtKB-UniRule"/>
</dbReference>
<dbReference type="InterPro" id="IPR036271">
    <property type="entry name" value="Tet_transcr_reg_TetR-rel_C_sf"/>
</dbReference>
<dbReference type="OrthoDB" id="7618612at2"/>
<feature type="DNA-binding region" description="H-T-H motif" evidence="8">
    <location>
        <begin position="31"/>
        <end position="50"/>
    </location>
</feature>
<evidence type="ECO:0000313" key="11">
    <source>
        <dbReference type="Proteomes" id="UP000198510"/>
    </source>
</evidence>
<keyword evidence="6" id="KW-0804">Transcription</keyword>
<dbReference type="Gene3D" id="1.10.357.10">
    <property type="entry name" value="Tetracycline Repressor, domain 2"/>
    <property type="match status" value="1"/>
</dbReference>
<dbReference type="SUPFAM" id="SSF46689">
    <property type="entry name" value="Homeodomain-like"/>
    <property type="match status" value="1"/>
</dbReference>
<accession>A0A1G9P1Q4</accession>
<dbReference type="SUPFAM" id="SSF48498">
    <property type="entry name" value="Tetracyclin repressor-like, C-terminal domain"/>
    <property type="match status" value="1"/>
</dbReference>
<dbReference type="InterPro" id="IPR009057">
    <property type="entry name" value="Homeodomain-like_sf"/>
</dbReference>
<dbReference type="EMBL" id="FNFO01000009">
    <property type="protein sequence ID" value="SDL92786.1"/>
    <property type="molecule type" value="Genomic_DNA"/>
</dbReference>
<dbReference type="PANTHER" id="PTHR47506">
    <property type="entry name" value="TRANSCRIPTIONAL REGULATORY PROTEIN"/>
    <property type="match status" value="1"/>
</dbReference>
<name>A0A1G9P1Q4_9BACT</name>
<sequence length="206" mass="24080">MGRKSLKDERQKKIIKAFYRVAKKEGIENTSFAKVAKVLEMPPSLLVHYVNSKEELLLGLIDFILEKYRAIYQPAPQREGDALERLVSILDNIFSRKWNRLIDDGVFYSCFALVFRDPRIRTKFRELHLVLRQWLAETIQACMDQGVLTVQDATHTADLIFVISDGAYYYLSLIDDEAAYQERLQAYRQEAFRLLQLDELNVPSRE</sequence>
<keyword evidence="11" id="KW-1185">Reference proteome</keyword>
<organism evidence="10 11">
    <name type="scientific">Catalinimonas alkaloidigena</name>
    <dbReference type="NCBI Taxonomy" id="1075417"/>
    <lineage>
        <taxon>Bacteria</taxon>
        <taxon>Pseudomonadati</taxon>
        <taxon>Bacteroidota</taxon>
        <taxon>Cytophagia</taxon>
        <taxon>Cytophagales</taxon>
        <taxon>Catalimonadaceae</taxon>
        <taxon>Catalinimonas</taxon>
    </lineage>
</organism>
<evidence type="ECO:0000256" key="8">
    <source>
        <dbReference type="PROSITE-ProRule" id="PRU00335"/>
    </source>
</evidence>
<dbReference type="Proteomes" id="UP000198510">
    <property type="component" value="Unassembled WGS sequence"/>
</dbReference>